<keyword evidence="4" id="KW-1185">Reference proteome</keyword>
<gene>
    <name evidence="3" type="ORF">CAB17_18695</name>
</gene>
<dbReference type="AlphaFoldDB" id="A0A2H5FQM2"/>
<keyword evidence="2" id="KW-0472">Membrane</keyword>
<reference evidence="3 4" key="1">
    <citation type="submission" date="2017-12" db="EMBL/GenBank/DDBJ databases">
        <title>Legionella sainthelensi LA01-117, whole genome sequence of a clinical isolate from New Zealand.</title>
        <authorList>
            <person name="Cree S.L."/>
            <person name="Slow S."/>
            <person name="Kennedy M.A."/>
            <person name="Murdoch D.R."/>
            <person name="Biggs P.J."/>
            <person name="Anderson T."/>
        </authorList>
    </citation>
    <scope>NUCLEOTIDE SEQUENCE [LARGE SCALE GENOMIC DNA]</scope>
    <source>
        <strain evidence="3 4">LA01-117</strain>
    </source>
</reference>
<dbReference type="Proteomes" id="UP000234343">
    <property type="component" value="Chromosome"/>
</dbReference>
<protein>
    <submittedName>
        <fullName evidence="3">Protein SidG</fullName>
    </submittedName>
</protein>
<sequence length="967" mass="109782">MSISKDEIQLPKDSLYGITIQTWGTQSRPSNGMITFADQKLFGGDVGHASVNMKLPVTATTKEWIEKYCYKQTFEQFKKIKGEESTYEEYLKDGGQVIPVSLKTQTTRAARYDSSGKLVATHDKAYEQTYFDIDWSWWPGRIQTTEEDYVWEREGKHFEYDEKWKAILQPEQRIHKGKLGHRLMDYAPSSIIHQRDIPSSELEKITRNHQIHQIEERIKLVALLNSKIEEMTGPKVTPSMELMFKNLGMNIEQLLNETKDREVDTKNVEKLKEYLTARLFERKSELQQQLQELQNEIDEIGIRTKIEDVFYDLDYQYNNILADKDKGAKQLKNIDRLLELFEINKAETIPYSAEIDELVSNLPFLENKVQLINGIISPKSIENLIEHIETLKNDLSKQLNKKNEQATDLINKYDKLLEQYQNDEEGLENALWEEGIEKEDVEKARKTISQSETSPELAKLVSLQEQLSEHKENGVLLSSELESSLNACVKQWKSQLDTACQVITKESLAEIKEALGQQRIHIETEIQLLKEKESNVSVERHKAEQEMIKVKEFTEFYSKNASAYLVIGLPPSHDVKLPLAVNGKRGLNPIAMLQKMRELASPEAKGFDLQTNNCSLTSIEVLAAGAAHDPLLHSIMNERALGFFGTPQQVLENVQLARATISENKHSNLLTSLINAKPLDRAMGYAMGIYMDPQASKAKQNAGLALAALVGIAKLPGIILSTLVNPKDKFNDLIHNINLVYERNSTGLKVGFTLLAAPILLILAPLAAIQKGIEIIGSAIAKPFKLIANLFKQKVSSTDEITVPVGDASENQENYSNTKLAERLNKKIKSKIDENTITIEYHKSPEKLVIDFELKLKENPEKVVVLSEKAHNSVIKFIATCKDEELKNRFFDCCNQSLNRSNKFAPKTKDEITEMVKEVTPVSEQRISENRNSFIGQLSNSNRRNMEIPTVQVLDNVDEVQSAIRGN</sequence>
<evidence type="ECO:0000313" key="3">
    <source>
        <dbReference type="EMBL" id="AUH73841.1"/>
    </source>
</evidence>
<name>A0A2H5FQM2_9GAMM</name>
<feature type="coiled-coil region" evidence="1">
    <location>
        <begin position="381"/>
        <end position="430"/>
    </location>
</feature>
<keyword evidence="1" id="KW-0175">Coiled coil</keyword>
<evidence type="ECO:0000313" key="4">
    <source>
        <dbReference type="Proteomes" id="UP000234343"/>
    </source>
</evidence>
<dbReference type="KEGG" id="lsh:CAB17_18695"/>
<organism evidence="3 4">
    <name type="scientific">Legionella sainthelensi</name>
    <dbReference type="NCBI Taxonomy" id="28087"/>
    <lineage>
        <taxon>Bacteria</taxon>
        <taxon>Pseudomonadati</taxon>
        <taxon>Pseudomonadota</taxon>
        <taxon>Gammaproteobacteria</taxon>
        <taxon>Legionellales</taxon>
        <taxon>Legionellaceae</taxon>
        <taxon>Legionella</taxon>
    </lineage>
</organism>
<accession>A0A2H5FQM2</accession>
<keyword evidence="2" id="KW-0812">Transmembrane</keyword>
<feature type="transmembrane region" description="Helical" evidence="2">
    <location>
        <begin position="746"/>
        <end position="768"/>
    </location>
</feature>
<dbReference type="EMBL" id="CP025491">
    <property type="protein sequence ID" value="AUH73841.1"/>
    <property type="molecule type" value="Genomic_DNA"/>
</dbReference>
<feature type="transmembrane region" description="Helical" evidence="2">
    <location>
        <begin position="702"/>
        <end position="725"/>
    </location>
</feature>
<evidence type="ECO:0000256" key="2">
    <source>
        <dbReference type="SAM" id="Phobius"/>
    </source>
</evidence>
<proteinExistence type="predicted"/>
<feature type="coiled-coil region" evidence="1">
    <location>
        <begin position="276"/>
        <end position="303"/>
    </location>
</feature>
<dbReference type="RefSeq" id="WP_101901358.1">
    <property type="nucleotide sequence ID" value="NZ_CP025491.2"/>
</dbReference>
<keyword evidence="2" id="KW-1133">Transmembrane helix</keyword>
<evidence type="ECO:0000256" key="1">
    <source>
        <dbReference type="SAM" id="Coils"/>
    </source>
</evidence>